<dbReference type="GO" id="GO:0022857">
    <property type="term" value="F:transmembrane transporter activity"/>
    <property type="evidence" value="ECO:0007669"/>
    <property type="project" value="InterPro"/>
</dbReference>
<feature type="transmembrane region" description="Helical" evidence="1">
    <location>
        <begin position="55"/>
        <end position="75"/>
    </location>
</feature>
<keyword evidence="1" id="KW-0812">Transmembrane</keyword>
<accession>A0A381V8C3</accession>
<dbReference type="PROSITE" id="PS50850">
    <property type="entry name" value="MFS"/>
    <property type="match status" value="1"/>
</dbReference>
<feature type="transmembrane region" description="Helical" evidence="1">
    <location>
        <begin position="30"/>
        <end position="49"/>
    </location>
</feature>
<proteinExistence type="predicted"/>
<dbReference type="Gene3D" id="1.20.1250.20">
    <property type="entry name" value="MFS general substrate transporter like domains"/>
    <property type="match status" value="2"/>
</dbReference>
<evidence type="ECO:0000259" key="2">
    <source>
        <dbReference type="PROSITE" id="PS50850"/>
    </source>
</evidence>
<dbReference type="PANTHER" id="PTHR23521">
    <property type="entry name" value="TRANSPORTER MFS SUPERFAMILY"/>
    <property type="match status" value="1"/>
</dbReference>
<feature type="transmembrane region" description="Helical" evidence="1">
    <location>
        <begin position="189"/>
        <end position="210"/>
    </location>
</feature>
<evidence type="ECO:0000256" key="1">
    <source>
        <dbReference type="SAM" id="Phobius"/>
    </source>
</evidence>
<feature type="domain" description="Major facilitator superfamily (MFS) profile" evidence="2">
    <location>
        <begin position="1"/>
        <end position="277"/>
    </location>
</feature>
<evidence type="ECO:0000313" key="3">
    <source>
        <dbReference type="EMBL" id="SVA35553.1"/>
    </source>
</evidence>
<name>A0A381V8C3_9ZZZZ</name>
<keyword evidence="1" id="KW-0472">Membrane</keyword>
<feature type="transmembrane region" description="Helical" evidence="1">
    <location>
        <begin position="134"/>
        <end position="152"/>
    </location>
</feature>
<protein>
    <recommendedName>
        <fullName evidence="2">Major facilitator superfamily (MFS) profile domain-containing protein</fullName>
    </recommendedName>
</protein>
<dbReference type="InterPro" id="IPR036259">
    <property type="entry name" value="MFS_trans_sf"/>
</dbReference>
<organism evidence="3">
    <name type="scientific">marine metagenome</name>
    <dbReference type="NCBI Taxonomy" id="408172"/>
    <lineage>
        <taxon>unclassified sequences</taxon>
        <taxon>metagenomes</taxon>
        <taxon>ecological metagenomes</taxon>
    </lineage>
</organism>
<feature type="transmembrane region" description="Helical" evidence="1">
    <location>
        <begin position="164"/>
        <end position="183"/>
    </location>
</feature>
<dbReference type="InterPro" id="IPR011701">
    <property type="entry name" value="MFS"/>
</dbReference>
<dbReference type="PANTHER" id="PTHR23521:SF2">
    <property type="entry name" value="TRANSPORTER MFS SUPERFAMILY"/>
    <property type="match status" value="1"/>
</dbReference>
<dbReference type="GO" id="GO:0005886">
    <property type="term" value="C:plasma membrane"/>
    <property type="evidence" value="ECO:0007669"/>
    <property type="project" value="TreeGrafter"/>
</dbReference>
<dbReference type="SUPFAM" id="SSF103473">
    <property type="entry name" value="MFS general substrate transporter"/>
    <property type="match status" value="1"/>
</dbReference>
<dbReference type="EMBL" id="UINC01007889">
    <property type="protein sequence ID" value="SVA35553.1"/>
    <property type="molecule type" value="Genomic_DNA"/>
</dbReference>
<keyword evidence="1" id="KW-1133">Transmembrane helix</keyword>
<feature type="transmembrane region" description="Helical" evidence="1">
    <location>
        <begin position="95"/>
        <end position="114"/>
    </location>
</feature>
<gene>
    <name evidence="3" type="ORF">METZ01_LOCUS88407</name>
</gene>
<dbReference type="AlphaFoldDB" id="A0A381V8C3"/>
<dbReference type="InterPro" id="IPR020846">
    <property type="entry name" value="MFS_dom"/>
</dbReference>
<dbReference type="Pfam" id="PF07690">
    <property type="entry name" value="MFS_1"/>
    <property type="match status" value="2"/>
</dbReference>
<reference evidence="3" key="1">
    <citation type="submission" date="2018-05" db="EMBL/GenBank/DDBJ databases">
        <authorList>
            <person name="Lanie J.A."/>
            <person name="Ng W.-L."/>
            <person name="Kazmierczak K.M."/>
            <person name="Andrzejewski T.M."/>
            <person name="Davidsen T.M."/>
            <person name="Wayne K.J."/>
            <person name="Tettelin H."/>
            <person name="Glass J.I."/>
            <person name="Rusch D."/>
            <person name="Podicherti R."/>
            <person name="Tsui H.-C.T."/>
            <person name="Winkler M.E."/>
        </authorList>
    </citation>
    <scope>NUCLEOTIDE SEQUENCE</scope>
</reference>
<feature type="transmembrane region" description="Helical" evidence="1">
    <location>
        <begin position="248"/>
        <end position="271"/>
    </location>
</feature>
<sequence>MGIFGGMIWMTMDTWVNLVSDNQNRGKAIGFYNSAISIGFAIGPLFIGIFGTEGIIPIIIAICLMIIRTPVMMMIKQQVDNVKIPKFEKKLNFSFIKIAPFIFVSIFVSGIIDSTFGSLFPAYMINESFSDKEIGYLFFIGLFVGVFCQPFVGALTDKINKRNLIIIFLMFHLIWPILLNNFISNFPIIYFSIIIWGIASISLYTITLAYLGERINVAELSIATSVFIIIFEFGEFIGPVMIGSIMDIYGNIGFIYSIIIFTSFSLLIGLLRSTLKK</sequence>
<feature type="transmembrane region" description="Helical" evidence="1">
    <location>
        <begin position="222"/>
        <end position="242"/>
    </location>
</feature>